<sequence length="94" mass="10728">MTGQAYHTDEAIEERRKARSCRQLAGLAAAMMRYQPASYAAWVQAIADVMAMNPYTKDNGVPLVDRAEKALGHAIRRGYVTQTHEGWRFTWRQE</sequence>
<organism evidence="1 2">
    <name type="scientific">Deinococcus peraridilitoris (strain DSM 19664 / LMG 22246 / CIP 109416 / KR-200)</name>
    <dbReference type="NCBI Taxonomy" id="937777"/>
    <lineage>
        <taxon>Bacteria</taxon>
        <taxon>Thermotogati</taxon>
        <taxon>Deinococcota</taxon>
        <taxon>Deinococci</taxon>
        <taxon>Deinococcales</taxon>
        <taxon>Deinococcaceae</taxon>
        <taxon>Deinococcus</taxon>
    </lineage>
</organism>
<dbReference type="HOGENOM" id="CLU_2381413_0_0_0"/>
<accession>L0A278</accession>
<dbReference type="AlphaFoldDB" id="L0A278"/>
<dbReference type="STRING" id="937777.Deipe_2053"/>
<gene>
    <name evidence="1" type="ordered locus">Deipe_2053</name>
</gene>
<protein>
    <submittedName>
        <fullName evidence="1">Uncharacterized protein</fullName>
    </submittedName>
</protein>
<keyword evidence="2" id="KW-1185">Reference proteome</keyword>
<dbReference type="KEGG" id="dpd:Deipe_2053"/>
<evidence type="ECO:0000313" key="1">
    <source>
        <dbReference type="EMBL" id="AFZ67549.1"/>
    </source>
</evidence>
<dbReference type="EMBL" id="CP003382">
    <property type="protein sequence ID" value="AFZ67549.1"/>
    <property type="molecule type" value="Genomic_DNA"/>
</dbReference>
<dbReference type="Proteomes" id="UP000010467">
    <property type="component" value="Chromosome"/>
</dbReference>
<proteinExistence type="predicted"/>
<dbReference type="PATRIC" id="fig|937777.3.peg.2063"/>
<reference evidence="2" key="1">
    <citation type="submission" date="2012-03" db="EMBL/GenBank/DDBJ databases">
        <title>Complete sequence of chromosome of Deinococcus peraridilitoris DSM 19664.</title>
        <authorList>
            <person name="Lucas S."/>
            <person name="Copeland A."/>
            <person name="Lapidus A."/>
            <person name="Glavina del Rio T."/>
            <person name="Dalin E."/>
            <person name="Tice H."/>
            <person name="Bruce D."/>
            <person name="Goodwin L."/>
            <person name="Pitluck S."/>
            <person name="Peters L."/>
            <person name="Mikhailova N."/>
            <person name="Lu M."/>
            <person name="Kyrpides N."/>
            <person name="Mavromatis K."/>
            <person name="Ivanova N."/>
            <person name="Brettin T."/>
            <person name="Detter J.C."/>
            <person name="Han C."/>
            <person name="Larimer F."/>
            <person name="Land M."/>
            <person name="Hauser L."/>
            <person name="Markowitz V."/>
            <person name="Cheng J.-F."/>
            <person name="Hugenholtz P."/>
            <person name="Woyke T."/>
            <person name="Wu D."/>
            <person name="Pukall R."/>
            <person name="Steenblock K."/>
            <person name="Brambilla E."/>
            <person name="Klenk H.-P."/>
            <person name="Eisen J.A."/>
        </authorList>
    </citation>
    <scope>NUCLEOTIDE SEQUENCE [LARGE SCALE GENOMIC DNA]</scope>
    <source>
        <strain evidence="2">DSM 19664 / LMG 22246 / CIP 109416 / KR-200</strain>
    </source>
</reference>
<dbReference type="RefSeq" id="WP_015235854.1">
    <property type="nucleotide sequence ID" value="NC_019793.1"/>
</dbReference>
<name>L0A278_DEIPD</name>
<evidence type="ECO:0000313" key="2">
    <source>
        <dbReference type="Proteomes" id="UP000010467"/>
    </source>
</evidence>